<reference evidence="3" key="1">
    <citation type="journal article" date="2019" name="Int. J. Syst. Evol. Microbiol.">
        <title>The Global Catalogue of Microorganisms (GCM) 10K type strain sequencing project: providing services to taxonomists for standard genome sequencing and annotation.</title>
        <authorList>
            <consortium name="The Broad Institute Genomics Platform"/>
            <consortium name="The Broad Institute Genome Sequencing Center for Infectious Disease"/>
            <person name="Wu L."/>
            <person name="Ma J."/>
        </authorList>
    </citation>
    <scope>NUCLEOTIDE SEQUENCE [LARGE SCALE GENOMIC DNA]</scope>
    <source>
        <strain evidence="3">NBRC 102520</strain>
    </source>
</reference>
<evidence type="ECO:0000256" key="1">
    <source>
        <dbReference type="SAM" id="MobiDB-lite"/>
    </source>
</evidence>
<protein>
    <submittedName>
        <fullName evidence="2">Uncharacterized protein</fullName>
    </submittedName>
</protein>
<dbReference type="Gene3D" id="3.40.50.620">
    <property type="entry name" value="HUPs"/>
    <property type="match status" value="1"/>
</dbReference>
<evidence type="ECO:0000313" key="3">
    <source>
        <dbReference type="Proteomes" id="UP001156905"/>
    </source>
</evidence>
<dbReference type="EMBL" id="BSOW01000069">
    <property type="protein sequence ID" value="GLR92154.1"/>
    <property type="molecule type" value="Genomic_DNA"/>
</dbReference>
<evidence type="ECO:0000313" key="2">
    <source>
        <dbReference type="EMBL" id="GLR92154.1"/>
    </source>
</evidence>
<comment type="caution">
    <text evidence="2">The sequence shown here is derived from an EMBL/GenBank/DDBJ whole genome shotgun (WGS) entry which is preliminary data.</text>
</comment>
<dbReference type="RefSeq" id="WP_348522573.1">
    <property type="nucleotide sequence ID" value="NZ_BSOW01000069.1"/>
</dbReference>
<feature type="compositionally biased region" description="Low complexity" evidence="1">
    <location>
        <begin position="25"/>
        <end position="38"/>
    </location>
</feature>
<gene>
    <name evidence="2" type="ORF">GCM10007857_88740</name>
</gene>
<accession>A0ABQ6BCP1</accession>
<feature type="region of interest" description="Disordered" evidence="1">
    <location>
        <begin position="1"/>
        <end position="54"/>
    </location>
</feature>
<dbReference type="Proteomes" id="UP001156905">
    <property type="component" value="Unassembled WGS sequence"/>
</dbReference>
<sequence>MKSKNPKKVITVRTSTISATGEGGNAPVENAAAAADPGTSSFLSEGSPRDDVRS</sequence>
<dbReference type="InterPro" id="IPR014729">
    <property type="entry name" value="Rossmann-like_a/b/a_fold"/>
</dbReference>
<proteinExistence type="predicted"/>
<organism evidence="2 3">
    <name type="scientific">Bradyrhizobium iriomotense</name>
    <dbReference type="NCBI Taxonomy" id="441950"/>
    <lineage>
        <taxon>Bacteria</taxon>
        <taxon>Pseudomonadati</taxon>
        <taxon>Pseudomonadota</taxon>
        <taxon>Alphaproteobacteria</taxon>
        <taxon>Hyphomicrobiales</taxon>
        <taxon>Nitrobacteraceae</taxon>
        <taxon>Bradyrhizobium</taxon>
    </lineage>
</organism>
<keyword evidence="3" id="KW-1185">Reference proteome</keyword>
<name>A0ABQ6BCP1_9BRAD</name>